<comment type="caution">
    <text evidence="11">The sequence shown here is derived from an EMBL/GenBank/DDBJ whole genome shotgun (WGS) entry which is preliminary data.</text>
</comment>
<dbReference type="CDD" id="cd03019">
    <property type="entry name" value="DsbA_DsbA"/>
    <property type="match status" value="1"/>
</dbReference>
<evidence type="ECO:0000256" key="1">
    <source>
        <dbReference type="ARBA" id="ARBA00004418"/>
    </source>
</evidence>
<dbReference type="EMBL" id="SMYL01000027">
    <property type="protein sequence ID" value="TDK59235.1"/>
    <property type="molecule type" value="Genomic_DNA"/>
</dbReference>
<accession>A0A4R5VM94</accession>
<dbReference type="GO" id="GO:0016491">
    <property type="term" value="F:oxidoreductase activity"/>
    <property type="evidence" value="ECO:0007669"/>
    <property type="project" value="InterPro"/>
</dbReference>
<feature type="disulfide bond" description="Redox-active" evidence="8">
    <location>
        <begin position="58"/>
        <end position="61"/>
    </location>
</feature>
<dbReference type="InterPro" id="IPR050824">
    <property type="entry name" value="Thiol_disulfide_DsbA"/>
</dbReference>
<sequence length="225" mass="25234">MQIIKSTAAALILACASVSAFASLTNPEVGKEYVVLAQPQQTDSVGKIEVTEFFFYSCPHCNVLDPLITEWVKKQGAAISFKRVPIAFDKSTEPLQRLFYTLEIMGKLEDLHSKIFRAIHTERVFMRTDQDMVNFVVKNGVDQLKYLEISKSFGVESKMARAKALAASYKIEFVPQVFVDGHYMTAPSQLQQAIPRTSELEGARNMLPVLDALVLKAQKEHGFKK</sequence>
<dbReference type="SUPFAM" id="SSF52833">
    <property type="entry name" value="Thioredoxin-like"/>
    <property type="match status" value="1"/>
</dbReference>
<comment type="subcellular location">
    <subcellularLocation>
        <location evidence="1 7">Periplasm</location>
    </subcellularLocation>
</comment>
<evidence type="ECO:0000256" key="9">
    <source>
        <dbReference type="SAM" id="SignalP"/>
    </source>
</evidence>
<feature type="chain" id="PRO_5020458532" description="Thiol:disulfide interchange protein" evidence="9">
    <location>
        <begin position="23"/>
        <end position="225"/>
    </location>
</feature>
<protein>
    <recommendedName>
        <fullName evidence="7">Thiol:disulfide interchange protein</fullName>
    </recommendedName>
</protein>
<evidence type="ECO:0000259" key="10">
    <source>
        <dbReference type="PROSITE" id="PS51352"/>
    </source>
</evidence>
<evidence type="ECO:0000256" key="8">
    <source>
        <dbReference type="PIRSR" id="PIRSR001488-1"/>
    </source>
</evidence>
<keyword evidence="4 7" id="KW-0574">Periplasm</keyword>
<reference evidence="11 12" key="1">
    <citation type="submission" date="2019-03" db="EMBL/GenBank/DDBJ databases">
        <title>Sapientia aquatica gen. nov., sp. nov., isolated from a crater lake.</title>
        <authorList>
            <person name="Felfoldi T."/>
            <person name="Szabo A."/>
            <person name="Toth E."/>
            <person name="Schumann P."/>
            <person name="Keki Z."/>
            <person name="Marialigeti K."/>
            <person name="Mathe I."/>
        </authorList>
    </citation>
    <scope>NUCLEOTIDE SEQUENCE [LARGE SCALE GENOMIC DNA]</scope>
    <source>
        <strain evidence="11 12">SA-152</strain>
    </source>
</reference>
<dbReference type="InterPro" id="IPR036249">
    <property type="entry name" value="Thioredoxin-like_sf"/>
</dbReference>
<dbReference type="AlphaFoldDB" id="A0A4R5VM94"/>
<evidence type="ECO:0000256" key="4">
    <source>
        <dbReference type="ARBA" id="ARBA00022764"/>
    </source>
</evidence>
<dbReference type="RefSeq" id="WP_133331470.1">
    <property type="nucleotide sequence ID" value="NZ_SMYL01000027.1"/>
</dbReference>
<evidence type="ECO:0000256" key="5">
    <source>
        <dbReference type="ARBA" id="ARBA00023157"/>
    </source>
</evidence>
<dbReference type="InterPro" id="IPR001853">
    <property type="entry name" value="DSBA-like_thioredoxin_dom"/>
</dbReference>
<keyword evidence="6" id="KW-0676">Redox-active center</keyword>
<dbReference type="Proteomes" id="UP000294829">
    <property type="component" value="Unassembled WGS sequence"/>
</dbReference>
<evidence type="ECO:0000313" key="11">
    <source>
        <dbReference type="EMBL" id="TDK59235.1"/>
    </source>
</evidence>
<dbReference type="PANTHER" id="PTHR35891:SF3">
    <property type="entry name" value="THIOL:DISULFIDE INTERCHANGE PROTEIN DSBL"/>
    <property type="match status" value="1"/>
</dbReference>
<proteinExistence type="inferred from homology"/>
<dbReference type="GO" id="GO:0042597">
    <property type="term" value="C:periplasmic space"/>
    <property type="evidence" value="ECO:0007669"/>
    <property type="project" value="UniProtKB-SubCell"/>
</dbReference>
<dbReference type="InterPro" id="IPR023205">
    <property type="entry name" value="DsbA/DsbL"/>
</dbReference>
<evidence type="ECO:0000256" key="3">
    <source>
        <dbReference type="ARBA" id="ARBA00022729"/>
    </source>
</evidence>
<evidence type="ECO:0000313" key="12">
    <source>
        <dbReference type="Proteomes" id="UP000294829"/>
    </source>
</evidence>
<dbReference type="Pfam" id="PF01323">
    <property type="entry name" value="DSBA"/>
    <property type="match status" value="1"/>
</dbReference>
<feature type="domain" description="Thioredoxin" evidence="10">
    <location>
        <begin position="12"/>
        <end position="167"/>
    </location>
</feature>
<dbReference type="InterPro" id="IPR013766">
    <property type="entry name" value="Thioredoxin_domain"/>
</dbReference>
<evidence type="ECO:0000256" key="6">
    <source>
        <dbReference type="ARBA" id="ARBA00023284"/>
    </source>
</evidence>
<keyword evidence="3 9" id="KW-0732">Signal</keyword>
<keyword evidence="5 7" id="KW-1015">Disulfide bond</keyword>
<evidence type="ECO:0000256" key="2">
    <source>
        <dbReference type="ARBA" id="ARBA00005791"/>
    </source>
</evidence>
<dbReference type="PROSITE" id="PS51352">
    <property type="entry name" value="THIOREDOXIN_2"/>
    <property type="match status" value="1"/>
</dbReference>
<dbReference type="Gene3D" id="3.40.30.10">
    <property type="entry name" value="Glutaredoxin"/>
    <property type="match status" value="2"/>
</dbReference>
<dbReference type="OrthoDB" id="9784896at2"/>
<keyword evidence="12" id="KW-1185">Reference proteome</keyword>
<comment type="similarity">
    <text evidence="2">Belongs to the thioredoxin family. DsbA subfamily.</text>
</comment>
<gene>
    <name evidence="11" type="ORF">E2I14_18915</name>
</gene>
<dbReference type="PIRSF" id="PIRSF001488">
    <property type="entry name" value="Tdi_protein"/>
    <property type="match status" value="1"/>
</dbReference>
<feature type="signal peptide" evidence="9">
    <location>
        <begin position="1"/>
        <end position="22"/>
    </location>
</feature>
<dbReference type="PANTHER" id="PTHR35891">
    <property type="entry name" value="THIOL:DISULFIDE INTERCHANGE PROTEIN DSBA"/>
    <property type="match status" value="1"/>
</dbReference>
<evidence type="ECO:0000256" key="7">
    <source>
        <dbReference type="PIRNR" id="PIRNR001488"/>
    </source>
</evidence>
<name>A0A4R5VM94_9BURK</name>
<organism evidence="11 12">
    <name type="scientific">Sapientia aquatica</name>
    <dbReference type="NCBI Taxonomy" id="1549640"/>
    <lineage>
        <taxon>Bacteria</taxon>
        <taxon>Pseudomonadati</taxon>
        <taxon>Pseudomonadota</taxon>
        <taxon>Betaproteobacteria</taxon>
        <taxon>Burkholderiales</taxon>
        <taxon>Oxalobacteraceae</taxon>
        <taxon>Sapientia</taxon>
    </lineage>
</organism>